<dbReference type="PANTHER" id="PTHR43823">
    <property type="entry name" value="SPORULATION PROTEIN YKVU"/>
    <property type="match status" value="1"/>
</dbReference>
<feature type="transmembrane region" description="Helical" evidence="10">
    <location>
        <begin position="308"/>
        <end position="331"/>
    </location>
</feature>
<dbReference type="EMBL" id="CACSII010000008">
    <property type="protein sequence ID" value="CAA0100240.1"/>
    <property type="molecule type" value="Genomic_DNA"/>
</dbReference>
<evidence type="ECO:0000256" key="10">
    <source>
        <dbReference type="SAM" id="Phobius"/>
    </source>
</evidence>
<gene>
    <name evidence="11" type="primary">mepA_4</name>
    <name evidence="11" type="ORF">DPBNPPHM_03769</name>
</gene>
<keyword evidence="6 10" id="KW-0812">Transmembrane</keyword>
<feature type="transmembrane region" description="Helical" evidence="10">
    <location>
        <begin position="44"/>
        <end position="68"/>
    </location>
</feature>
<sequence length="439" mass="47140">MDPLTGNVTRRFFSYAVPTVLGMLAMSSAGIVDGMFLGNFVGANAIAAVNIVLPVFSLMMGLTLMVNVGSTVIAGELLGRNESQAASRIFSQTIVLVTLLAVIFVTAIMFALEPVIRLLGANEQLVGITAQYLRIIMLSMPAYMLGICLYYFVRLDGRPKLASVALLLSAIVNIVLDALLVGWLQWGIEGAAYATAASYVILAAVLVIHFIAGKGQLRWCSPMGGWRRTIAASGNGLSEFVNELSVGATTLIFNWVMVERFGTQGVAAFAVVNYIVWISMMILFGVSDSLPPMMSKNFGAGRMDRVRSLLRVGLVTVSTIGVLVIVVLLTVPEALVDLFLKDDAVTTRQIALEFIHWYWPAFLFSGAAICISAYLTALQKPLPSAAIAISRSFILPCVFVVALPLIWGNAGVFLAIPLAEACTSVLAIILMMRVSSTVR</sequence>
<evidence type="ECO:0000256" key="8">
    <source>
        <dbReference type="ARBA" id="ARBA00023136"/>
    </source>
</evidence>
<evidence type="ECO:0000313" key="11">
    <source>
        <dbReference type="EMBL" id="CAA0100240.1"/>
    </source>
</evidence>
<evidence type="ECO:0000256" key="7">
    <source>
        <dbReference type="ARBA" id="ARBA00022989"/>
    </source>
</evidence>
<evidence type="ECO:0000256" key="9">
    <source>
        <dbReference type="ARBA" id="ARBA00023251"/>
    </source>
</evidence>
<feature type="transmembrane region" description="Helical" evidence="10">
    <location>
        <begin position="413"/>
        <end position="432"/>
    </location>
</feature>
<protein>
    <recommendedName>
        <fullName evidence="3">Multidrug export protein MepA</fullName>
    </recommendedName>
</protein>
<evidence type="ECO:0000256" key="1">
    <source>
        <dbReference type="ARBA" id="ARBA00004429"/>
    </source>
</evidence>
<dbReference type="InterPro" id="IPR045070">
    <property type="entry name" value="MATE_MepA-like"/>
</dbReference>
<feature type="transmembrane region" description="Helical" evidence="10">
    <location>
        <begin position="232"/>
        <end position="253"/>
    </location>
</feature>
<name>A0A5S9P9N8_9GAMM</name>
<reference evidence="11 12" key="1">
    <citation type="submission" date="2019-11" db="EMBL/GenBank/DDBJ databases">
        <authorList>
            <person name="Holert J."/>
        </authorList>
    </citation>
    <scope>NUCLEOTIDE SEQUENCE [LARGE SCALE GENOMIC DNA]</scope>
    <source>
        <strain evidence="11">BC5_2</strain>
    </source>
</reference>
<evidence type="ECO:0000256" key="2">
    <source>
        <dbReference type="ARBA" id="ARBA00008417"/>
    </source>
</evidence>
<dbReference type="CDD" id="cd13143">
    <property type="entry name" value="MATE_MepA_like"/>
    <property type="match status" value="1"/>
</dbReference>
<proteinExistence type="inferred from homology"/>
<evidence type="ECO:0000256" key="3">
    <source>
        <dbReference type="ARBA" id="ARBA00022106"/>
    </source>
</evidence>
<feature type="transmembrane region" description="Helical" evidence="10">
    <location>
        <begin position="89"/>
        <end position="112"/>
    </location>
</feature>
<dbReference type="OrthoDB" id="9811110at2"/>
<keyword evidence="4" id="KW-0813">Transport</keyword>
<keyword evidence="7 10" id="KW-1133">Transmembrane helix</keyword>
<dbReference type="InterPro" id="IPR048279">
    <property type="entry name" value="MdtK-like"/>
</dbReference>
<feature type="transmembrane region" description="Helical" evidence="10">
    <location>
        <begin position="165"/>
        <end position="186"/>
    </location>
</feature>
<organism evidence="11 12">
    <name type="scientific">BD1-7 clade bacterium</name>
    <dbReference type="NCBI Taxonomy" id="2029982"/>
    <lineage>
        <taxon>Bacteria</taxon>
        <taxon>Pseudomonadati</taxon>
        <taxon>Pseudomonadota</taxon>
        <taxon>Gammaproteobacteria</taxon>
        <taxon>Cellvibrionales</taxon>
        <taxon>Spongiibacteraceae</taxon>
        <taxon>BD1-7 clade</taxon>
    </lineage>
</organism>
<dbReference type="GO" id="GO:0015297">
    <property type="term" value="F:antiporter activity"/>
    <property type="evidence" value="ECO:0007669"/>
    <property type="project" value="InterPro"/>
</dbReference>
<dbReference type="GO" id="GO:0005886">
    <property type="term" value="C:plasma membrane"/>
    <property type="evidence" value="ECO:0007669"/>
    <property type="project" value="UniProtKB-SubCell"/>
</dbReference>
<dbReference type="PANTHER" id="PTHR43823:SF3">
    <property type="entry name" value="MULTIDRUG EXPORT PROTEIN MEPA"/>
    <property type="match status" value="1"/>
</dbReference>
<feature type="transmembrane region" description="Helical" evidence="10">
    <location>
        <begin position="12"/>
        <end position="32"/>
    </location>
</feature>
<dbReference type="GO" id="GO:0042910">
    <property type="term" value="F:xenobiotic transmembrane transporter activity"/>
    <property type="evidence" value="ECO:0007669"/>
    <property type="project" value="InterPro"/>
</dbReference>
<feature type="transmembrane region" description="Helical" evidence="10">
    <location>
        <begin position="357"/>
        <end position="378"/>
    </location>
</feature>
<dbReference type="Proteomes" id="UP000434580">
    <property type="component" value="Unassembled WGS sequence"/>
</dbReference>
<evidence type="ECO:0000256" key="4">
    <source>
        <dbReference type="ARBA" id="ARBA00022448"/>
    </source>
</evidence>
<dbReference type="AlphaFoldDB" id="A0A5S9P9N8"/>
<dbReference type="InterPro" id="IPR051327">
    <property type="entry name" value="MATE_MepA_subfamily"/>
</dbReference>
<feature type="transmembrane region" description="Helical" evidence="10">
    <location>
        <begin position="132"/>
        <end position="153"/>
    </location>
</feature>
<dbReference type="GO" id="GO:0046677">
    <property type="term" value="P:response to antibiotic"/>
    <property type="evidence" value="ECO:0007669"/>
    <property type="project" value="UniProtKB-KW"/>
</dbReference>
<feature type="transmembrane region" description="Helical" evidence="10">
    <location>
        <begin position="385"/>
        <end position="407"/>
    </location>
</feature>
<feature type="transmembrane region" description="Helical" evidence="10">
    <location>
        <begin position="265"/>
        <end position="287"/>
    </location>
</feature>
<comment type="subcellular location">
    <subcellularLocation>
        <location evidence="1">Cell inner membrane</location>
        <topology evidence="1">Multi-pass membrane protein</topology>
    </subcellularLocation>
</comment>
<feature type="transmembrane region" description="Helical" evidence="10">
    <location>
        <begin position="192"/>
        <end position="212"/>
    </location>
</feature>
<evidence type="ECO:0000256" key="6">
    <source>
        <dbReference type="ARBA" id="ARBA00022692"/>
    </source>
</evidence>
<dbReference type="PIRSF" id="PIRSF006603">
    <property type="entry name" value="DinF"/>
    <property type="match status" value="1"/>
</dbReference>
<dbReference type="NCBIfam" id="TIGR00797">
    <property type="entry name" value="matE"/>
    <property type="match status" value="1"/>
</dbReference>
<evidence type="ECO:0000313" key="12">
    <source>
        <dbReference type="Proteomes" id="UP000434580"/>
    </source>
</evidence>
<accession>A0A5S9P9N8</accession>
<keyword evidence="9" id="KW-0046">Antibiotic resistance</keyword>
<keyword evidence="8 10" id="KW-0472">Membrane</keyword>
<dbReference type="Pfam" id="PF01554">
    <property type="entry name" value="MatE"/>
    <property type="match status" value="2"/>
</dbReference>
<comment type="similarity">
    <text evidence="2">Belongs to the multi antimicrobial extrusion (MATE) (TC 2.A.66.1) family. MepA subfamily.</text>
</comment>
<dbReference type="InterPro" id="IPR002528">
    <property type="entry name" value="MATE_fam"/>
</dbReference>
<evidence type="ECO:0000256" key="5">
    <source>
        <dbReference type="ARBA" id="ARBA00022475"/>
    </source>
</evidence>
<keyword evidence="5" id="KW-1003">Cell membrane</keyword>